<accession>A0A5B8S6P2</accession>
<evidence type="ECO:0000256" key="2">
    <source>
        <dbReference type="SAM" id="SignalP"/>
    </source>
</evidence>
<evidence type="ECO:0000256" key="1">
    <source>
        <dbReference type="ARBA" id="ARBA00022729"/>
    </source>
</evidence>
<dbReference type="InterPro" id="IPR019554">
    <property type="entry name" value="Soluble_ligand-bd"/>
</dbReference>
<dbReference type="PANTHER" id="PTHR33619">
    <property type="entry name" value="POLYSACCHARIDE EXPORT PROTEIN GFCE-RELATED"/>
    <property type="match status" value="1"/>
</dbReference>
<evidence type="ECO:0000313" key="6">
    <source>
        <dbReference type="Proteomes" id="UP000321172"/>
    </source>
</evidence>
<dbReference type="Pfam" id="PF02563">
    <property type="entry name" value="Poly_export"/>
    <property type="match status" value="1"/>
</dbReference>
<dbReference type="EMBL" id="CP042345">
    <property type="protein sequence ID" value="QEA17221.1"/>
    <property type="molecule type" value="Genomic_DNA"/>
</dbReference>
<keyword evidence="1 2" id="KW-0732">Signal</keyword>
<dbReference type="AlphaFoldDB" id="A0A5B8S6P2"/>
<organism evidence="5 6">
    <name type="scientific">Novosphingobium ginsenosidimutans</name>
    <dbReference type="NCBI Taxonomy" id="1176536"/>
    <lineage>
        <taxon>Bacteria</taxon>
        <taxon>Pseudomonadati</taxon>
        <taxon>Pseudomonadota</taxon>
        <taxon>Alphaproteobacteria</taxon>
        <taxon>Sphingomonadales</taxon>
        <taxon>Sphingomonadaceae</taxon>
        <taxon>Novosphingobium</taxon>
    </lineage>
</organism>
<protein>
    <submittedName>
        <fullName evidence="5">Polysaccharide transporter</fullName>
    </submittedName>
</protein>
<evidence type="ECO:0000259" key="3">
    <source>
        <dbReference type="Pfam" id="PF02563"/>
    </source>
</evidence>
<dbReference type="Gene3D" id="3.10.560.10">
    <property type="entry name" value="Outer membrane lipoprotein wza domain like"/>
    <property type="match status" value="2"/>
</dbReference>
<feature type="signal peptide" evidence="2">
    <location>
        <begin position="1"/>
        <end position="46"/>
    </location>
</feature>
<dbReference type="KEGG" id="ngf:FRF71_14355"/>
<keyword evidence="6" id="KW-1185">Reference proteome</keyword>
<proteinExistence type="predicted"/>
<reference evidence="5 6" key="1">
    <citation type="journal article" date="2013" name="J. Microbiol. Biotechnol.">
        <title>Novosphingobium ginsenosidimutans sp. nov., with the ability to convert ginsenoside.</title>
        <authorList>
            <person name="Kim J.K."/>
            <person name="He D."/>
            <person name="Liu Q.M."/>
            <person name="Park H.Y."/>
            <person name="Jung M.S."/>
            <person name="Yoon M.H."/>
            <person name="Kim S.C."/>
            <person name="Im W.T."/>
        </authorList>
    </citation>
    <scope>NUCLEOTIDE SEQUENCE [LARGE SCALE GENOMIC DNA]</scope>
    <source>
        <strain evidence="5 6">FW-6</strain>
    </source>
</reference>
<gene>
    <name evidence="5" type="ORF">FRF71_14355</name>
</gene>
<dbReference type="Gene3D" id="3.30.1950.10">
    <property type="entry name" value="wza like domain"/>
    <property type="match status" value="1"/>
</dbReference>
<feature type="domain" description="Soluble ligand binding" evidence="4">
    <location>
        <begin position="245"/>
        <end position="295"/>
    </location>
</feature>
<dbReference type="Pfam" id="PF10531">
    <property type="entry name" value="SLBB"/>
    <property type="match status" value="2"/>
</dbReference>
<dbReference type="InterPro" id="IPR003715">
    <property type="entry name" value="Poly_export_N"/>
</dbReference>
<dbReference type="OrthoDB" id="197007at2"/>
<evidence type="ECO:0000313" key="5">
    <source>
        <dbReference type="EMBL" id="QEA17221.1"/>
    </source>
</evidence>
<dbReference type="InterPro" id="IPR049712">
    <property type="entry name" value="Poly_export"/>
</dbReference>
<feature type="domain" description="Polysaccharide export protein N-terminal" evidence="3">
    <location>
        <begin position="83"/>
        <end position="157"/>
    </location>
</feature>
<dbReference type="PANTHER" id="PTHR33619:SF3">
    <property type="entry name" value="POLYSACCHARIDE EXPORT PROTEIN GFCE-RELATED"/>
    <property type="match status" value="1"/>
</dbReference>
<evidence type="ECO:0000259" key="4">
    <source>
        <dbReference type="Pfam" id="PF10531"/>
    </source>
</evidence>
<feature type="domain" description="Soluble ligand binding" evidence="4">
    <location>
        <begin position="164"/>
        <end position="213"/>
    </location>
</feature>
<sequence>MSACVAGSSSSTRMMDQMNFAFANARPLRGLFSLIAAFLIALSVHAGPAAAQTSAPAPTQVPTQAPTQASVAAPANGGVITLNDGYVMGVGDVVEIAVLGREEFKPRVQIQVDGTVQLPYLHSVMASNLTVIQLRERVAKLLRDGGYYVDPVVSVTVVSYASRYVTVLGEFAVPGLVPVDRAYRVSEILARAGGPRPTASDELVLRRATGEEVILPIELLSRGGPADDPLVQPGDKLYIGAAPNFYIYGQVNAPGAYRTERGMTLRMALARGGGLTERGSTGRLSLFRNGKQIKVGLDSVLQGGDTVVVGERFF</sequence>
<dbReference type="Proteomes" id="UP000321172">
    <property type="component" value="Chromosome"/>
</dbReference>
<dbReference type="GO" id="GO:0015159">
    <property type="term" value="F:polysaccharide transmembrane transporter activity"/>
    <property type="evidence" value="ECO:0007669"/>
    <property type="project" value="InterPro"/>
</dbReference>
<name>A0A5B8S6P2_9SPHN</name>
<feature type="chain" id="PRO_5022769314" evidence="2">
    <location>
        <begin position="47"/>
        <end position="314"/>
    </location>
</feature>